<keyword evidence="5" id="KW-1185">Reference proteome</keyword>
<dbReference type="InterPro" id="IPR036291">
    <property type="entry name" value="NAD(P)-bd_dom_sf"/>
</dbReference>
<sequence length="354" mass="37700">MTDTNAGKIVLVTGGTGFIGSHCILQLLQAGYQVHTTLRKASRADEIKEAVRNGGVSEAQANGIKFFTADLMKDEGWEEACVGSIYVLHVASPFPAAPPKHENELIIPAREGTLRVLRAAKKAGTVKRVVITSSYAAIGYGHADRTTPYTETDWTDLDSGRPVPAYQKSKTIAEKAAWDFVKSDGGSLEVAVVNPVGVFGPLLSSKGDSTSLEIIKRMLEGALPGLPQISFGAVDVRDVASLHLLAMTNPKAAGNRYLAVADGPFISFKDISSFLKKGLPGQSKKVPTMQLPNFVLRLAALWDPAVRLITGELGKTNSASNSKAKTELGHMFKTSEESVVSAAESLIKLGVVKL</sequence>
<dbReference type="STRING" id="1507870.A0A1V8SWE3"/>
<dbReference type="OrthoDB" id="2735536at2759"/>
<dbReference type="CDD" id="cd05227">
    <property type="entry name" value="AR_SDR_e"/>
    <property type="match status" value="1"/>
</dbReference>
<dbReference type="InterPro" id="IPR050425">
    <property type="entry name" value="NAD(P)_dehydrat-like"/>
</dbReference>
<dbReference type="Pfam" id="PF01370">
    <property type="entry name" value="Epimerase"/>
    <property type="match status" value="1"/>
</dbReference>
<proteinExistence type="inferred from homology"/>
<dbReference type="AlphaFoldDB" id="A0A1V8SWE3"/>
<dbReference type="InParanoid" id="A0A1V8SWE3"/>
<evidence type="ECO:0000259" key="3">
    <source>
        <dbReference type="Pfam" id="PF01370"/>
    </source>
</evidence>
<protein>
    <recommendedName>
        <fullName evidence="3">NAD-dependent epimerase/dehydratase domain-containing protein</fullName>
    </recommendedName>
</protein>
<keyword evidence="1" id="KW-0560">Oxidoreductase</keyword>
<evidence type="ECO:0000256" key="1">
    <source>
        <dbReference type="ARBA" id="ARBA00023002"/>
    </source>
</evidence>
<accession>A0A1V8SWE3</accession>
<comment type="similarity">
    <text evidence="2">Belongs to the NAD(P)-dependent epimerase/dehydratase family. Dihydroflavonol-4-reductase subfamily.</text>
</comment>
<dbReference type="FunFam" id="3.40.50.720:FF:000336">
    <property type="entry name" value="Aldehyde reductase"/>
    <property type="match status" value="1"/>
</dbReference>
<evidence type="ECO:0000256" key="2">
    <source>
        <dbReference type="ARBA" id="ARBA00023445"/>
    </source>
</evidence>
<dbReference type="PANTHER" id="PTHR10366:SF564">
    <property type="entry name" value="STEROL-4-ALPHA-CARBOXYLATE 3-DEHYDROGENASE, DECARBOXYLATING"/>
    <property type="match status" value="1"/>
</dbReference>
<dbReference type="Gene3D" id="3.40.50.720">
    <property type="entry name" value="NAD(P)-binding Rossmann-like Domain"/>
    <property type="match status" value="1"/>
</dbReference>
<dbReference type="PANTHER" id="PTHR10366">
    <property type="entry name" value="NAD DEPENDENT EPIMERASE/DEHYDRATASE"/>
    <property type="match status" value="1"/>
</dbReference>
<organism evidence="4 5">
    <name type="scientific">Cryoendolithus antarcticus</name>
    <dbReference type="NCBI Taxonomy" id="1507870"/>
    <lineage>
        <taxon>Eukaryota</taxon>
        <taxon>Fungi</taxon>
        <taxon>Dikarya</taxon>
        <taxon>Ascomycota</taxon>
        <taxon>Pezizomycotina</taxon>
        <taxon>Dothideomycetes</taxon>
        <taxon>Dothideomycetidae</taxon>
        <taxon>Cladosporiales</taxon>
        <taxon>Cladosporiaceae</taxon>
        <taxon>Cryoendolithus</taxon>
    </lineage>
</organism>
<evidence type="ECO:0000313" key="4">
    <source>
        <dbReference type="EMBL" id="OQO03374.1"/>
    </source>
</evidence>
<evidence type="ECO:0000313" key="5">
    <source>
        <dbReference type="Proteomes" id="UP000192596"/>
    </source>
</evidence>
<dbReference type="InterPro" id="IPR001509">
    <property type="entry name" value="Epimerase_deHydtase"/>
</dbReference>
<comment type="caution">
    <text evidence="4">The sequence shown here is derived from an EMBL/GenBank/DDBJ whole genome shotgun (WGS) entry which is preliminary data.</text>
</comment>
<gene>
    <name evidence="4" type="ORF">B0A48_11632</name>
</gene>
<name>A0A1V8SWE3_9PEZI</name>
<dbReference type="EMBL" id="NAJO01000025">
    <property type="protein sequence ID" value="OQO03374.1"/>
    <property type="molecule type" value="Genomic_DNA"/>
</dbReference>
<feature type="domain" description="NAD-dependent epimerase/dehydratase" evidence="3">
    <location>
        <begin position="10"/>
        <end position="254"/>
    </location>
</feature>
<dbReference type="Proteomes" id="UP000192596">
    <property type="component" value="Unassembled WGS sequence"/>
</dbReference>
<reference evidence="5" key="1">
    <citation type="submission" date="2017-03" db="EMBL/GenBank/DDBJ databases">
        <title>Genomes of endolithic fungi from Antarctica.</title>
        <authorList>
            <person name="Coleine C."/>
            <person name="Masonjones S."/>
            <person name="Stajich J.E."/>
        </authorList>
    </citation>
    <scope>NUCLEOTIDE SEQUENCE [LARGE SCALE GENOMIC DNA]</scope>
    <source>
        <strain evidence="5">CCFEE 5527</strain>
    </source>
</reference>
<dbReference type="GO" id="GO:0016616">
    <property type="term" value="F:oxidoreductase activity, acting on the CH-OH group of donors, NAD or NADP as acceptor"/>
    <property type="evidence" value="ECO:0007669"/>
    <property type="project" value="TreeGrafter"/>
</dbReference>
<dbReference type="SUPFAM" id="SSF51735">
    <property type="entry name" value="NAD(P)-binding Rossmann-fold domains"/>
    <property type="match status" value="1"/>
</dbReference>